<keyword evidence="9" id="KW-1185">Reference proteome</keyword>
<evidence type="ECO:0000256" key="4">
    <source>
        <dbReference type="ARBA" id="ARBA00022777"/>
    </source>
</evidence>
<dbReference type="InterPro" id="IPR036770">
    <property type="entry name" value="Ankyrin_rpt-contain_sf"/>
</dbReference>
<accession>A0A5B8ME06</accession>
<evidence type="ECO:0000256" key="1">
    <source>
        <dbReference type="ARBA" id="ARBA00005843"/>
    </source>
</evidence>
<dbReference type="Gene3D" id="1.10.510.10">
    <property type="entry name" value="Transferase(Phosphotransferase) domain 1"/>
    <property type="match status" value="1"/>
</dbReference>
<name>A0A5B8ME06_9CHLO</name>
<dbReference type="Gene3D" id="1.25.40.20">
    <property type="entry name" value="Ankyrin repeat-containing domain"/>
    <property type="match status" value="1"/>
</dbReference>
<sequence length="554" mass="62535">MRRSSSAQSLSCLPRAPTLEKVVEDEVEMHPAVAENYDVESFVTREELSVKEKLFQAMYYCAKNDLNGLKLVYHSNPKIISEANYDNRTCLHIAAANGSAEAVSWLLSYGAPTDPVDNWGHTPWHEAKRGNHNGVARLLESHGNASGKLVERERVATLISGDMEQWGISLLDLRNMKSRGEGDEEIENEYYRKRVDGPWKGSFATVTLAYWRGLKVALKRIPHLDWSEEEISIFKMELSIFSRLAHPHIVQFLGVCTDLQPMAIVTEFCSGGTLLDQFALIRHGMKGQMPLGKALEVAFAIVSALEYVHSRKPLSMVHRDLKPDNILFTGHGEVKITDFGLSRVIINRSLNEVEMSPQEDLEDVSHRKGDHFRNFLDRPSPISEHSGSIRSTAAYQSLKSLTETELNMTGKTGSLLYMAPEVWCSQPYNKAVDVYSFAMIGFELFEGKQPFCAEQKDTREEIIQVVEAAAKGKRPAFTSENWKKRPMLKEIIEQCWTREPFLRPSMTAVRKALQSVMDDLKDSDYAPVIPKGDAEENFRLDAFDTSCDCNCSIM</sequence>
<organism evidence="8 9">
    <name type="scientific">Chloropicon primus</name>
    <dbReference type="NCBI Taxonomy" id="1764295"/>
    <lineage>
        <taxon>Eukaryota</taxon>
        <taxon>Viridiplantae</taxon>
        <taxon>Chlorophyta</taxon>
        <taxon>Chloropicophyceae</taxon>
        <taxon>Chloropicales</taxon>
        <taxon>Chloropicaceae</taxon>
        <taxon>Chloropicon</taxon>
    </lineage>
</organism>
<dbReference type="SMART" id="SM00248">
    <property type="entry name" value="ANK"/>
    <property type="match status" value="2"/>
</dbReference>
<dbReference type="PROSITE" id="PS50011">
    <property type="entry name" value="PROTEIN_KINASE_DOM"/>
    <property type="match status" value="1"/>
</dbReference>
<dbReference type="InterPro" id="IPR008271">
    <property type="entry name" value="Ser/Thr_kinase_AS"/>
</dbReference>
<dbReference type="SUPFAM" id="SSF56112">
    <property type="entry name" value="Protein kinase-like (PK-like)"/>
    <property type="match status" value="1"/>
</dbReference>
<dbReference type="InterPro" id="IPR051681">
    <property type="entry name" value="Ser/Thr_Kinases-Pseudokinases"/>
</dbReference>
<evidence type="ECO:0000313" key="8">
    <source>
        <dbReference type="EMBL" id="QDZ18663.1"/>
    </source>
</evidence>
<dbReference type="PIRSF" id="PIRSF000654">
    <property type="entry name" value="Integrin-linked_kinase"/>
    <property type="match status" value="1"/>
</dbReference>
<dbReference type="Gene3D" id="3.30.200.20">
    <property type="entry name" value="Phosphorylase Kinase, domain 1"/>
    <property type="match status" value="1"/>
</dbReference>
<keyword evidence="5" id="KW-0067">ATP-binding</keyword>
<evidence type="ECO:0000256" key="3">
    <source>
        <dbReference type="ARBA" id="ARBA00022741"/>
    </source>
</evidence>
<dbReference type="InterPro" id="IPR011009">
    <property type="entry name" value="Kinase-like_dom_sf"/>
</dbReference>
<dbReference type="PROSITE" id="PS00108">
    <property type="entry name" value="PROTEIN_KINASE_ST"/>
    <property type="match status" value="1"/>
</dbReference>
<evidence type="ECO:0000256" key="5">
    <source>
        <dbReference type="ARBA" id="ARBA00022840"/>
    </source>
</evidence>
<dbReference type="AlphaFoldDB" id="A0A5B8ME06"/>
<dbReference type="SMART" id="SM00220">
    <property type="entry name" value="S_TKc"/>
    <property type="match status" value="1"/>
</dbReference>
<dbReference type="Pfam" id="PF12796">
    <property type="entry name" value="Ank_2"/>
    <property type="match status" value="1"/>
</dbReference>
<evidence type="ECO:0000259" key="7">
    <source>
        <dbReference type="PROSITE" id="PS50011"/>
    </source>
</evidence>
<dbReference type="InterPro" id="IPR002110">
    <property type="entry name" value="Ankyrin_rpt"/>
</dbReference>
<dbReference type="FunFam" id="3.30.200.20:FF:000180">
    <property type="entry name" value="serine/threonine-protein kinase STY46-like"/>
    <property type="match status" value="1"/>
</dbReference>
<dbReference type="PANTHER" id="PTHR44329">
    <property type="entry name" value="SERINE/THREONINE-PROTEIN KINASE TNNI3K-RELATED"/>
    <property type="match status" value="1"/>
</dbReference>
<dbReference type="EMBL" id="CP031035">
    <property type="protein sequence ID" value="QDZ18663.1"/>
    <property type="molecule type" value="Genomic_DNA"/>
</dbReference>
<evidence type="ECO:0000256" key="6">
    <source>
        <dbReference type="PROSITE-ProRule" id="PRU00023"/>
    </source>
</evidence>
<proteinExistence type="inferred from homology"/>
<dbReference type="PROSITE" id="PS50088">
    <property type="entry name" value="ANK_REPEAT"/>
    <property type="match status" value="1"/>
</dbReference>
<feature type="domain" description="Protein kinase" evidence="7">
    <location>
        <begin position="192"/>
        <end position="517"/>
    </location>
</feature>
<feature type="repeat" description="ANK" evidence="6">
    <location>
        <begin position="86"/>
        <end position="118"/>
    </location>
</feature>
<dbReference type="GO" id="GO:0005524">
    <property type="term" value="F:ATP binding"/>
    <property type="evidence" value="ECO:0007669"/>
    <property type="project" value="UniProtKB-KW"/>
</dbReference>
<keyword evidence="2" id="KW-0808">Transferase</keyword>
<dbReference type="OrthoDB" id="508192at2759"/>
<dbReference type="Pfam" id="PF00069">
    <property type="entry name" value="Pkinase"/>
    <property type="match status" value="2"/>
</dbReference>
<keyword evidence="3" id="KW-0547">Nucleotide-binding</keyword>
<evidence type="ECO:0000256" key="2">
    <source>
        <dbReference type="ARBA" id="ARBA00022679"/>
    </source>
</evidence>
<reference evidence="8 9" key="1">
    <citation type="submission" date="2018-07" db="EMBL/GenBank/DDBJ databases">
        <title>The complete nuclear genome of the prasinophyte Chloropicon primus (CCMP1205).</title>
        <authorList>
            <person name="Pombert J.-F."/>
            <person name="Otis C."/>
            <person name="Turmel M."/>
            <person name="Lemieux C."/>
        </authorList>
    </citation>
    <scope>NUCLEOTIDE SEQUENCE [LARGE SCALE GENOMIC DNA]</scope>
    <source>
        <strain evidence="8 9">CCMP1205</strain>
    </source>
</reference>
<dbReference type="PANTHER" id="PTHR44329:SF288">
    <property type="entry name" value="MITOGEN-ACTIVATED PROTEIN KINASE KINASE KINASE 20"/>
    <property type="match status" value="1"/>
</dbReference>
<gene>
    <name evidence="8" type="ORF">A3770_02p11810</name>
</gene>
<dbReference type="GO" id="GO:0004674">
    <property type="term" value="F:protein serine/threonine kinase activity"/>
    <property type="evidence" value="ECO:0007669"/>
    <property type="project" value="TreeGrafter"/>
</dbReference>
<dbReference type="Proteomes" id="UP000316726">
    <property type="component" value="Chromosome 2"/>
</dbReference>
<protein>
    <submittedName>
        <fullName evidence="8">Dual specificity protein kinase</fullName>
    </submittedName>
</protein>
<keyword evidence="6" id="KW-0040">ANK repeat</keyword>
<dbReference type="PROSITE" id="PS50297">
    <property type="entry name" value="ANK_REP_REGION"/>
    <property type="match status" value="1"/>
</dbReference>
<keyword evidence="4 8" id="KW-0418">Kinase</keyword>
<evidence type="ECO:0000313" key="9">
    <source>
        <dbReference type="Proteomes" id="UP000316726"/>
    </source>
</evidence>
<dbReference type="STRING" id="1764295.A0A5B8ME06"/>
<dbReference type="SUPFAM" id="SSF48403">
    <property type="entry name" value="Ankyrin repeat"/>
    <property type="match status" value="1"/>
</dbReference>
<comment type="similarity">
    <text evidence="1">Belongs to the protein kinase superfamily. TKL Ser/Thr protein kinase family.</text>
</comment>
<dbReference type="InterPro" id="IPR000719">
    <property type="entry name" value="Prot_kinase_dom"/>
</dbReference>